<keyword evidence="1" id="KW-1133">Transmembrane helix</keyword>
<dbReference type="Proteomes" id="UP000254107">
    <property type="component" value="Unassembled WGS sequence"/>
</dbReference>
<keyword evidence="3" id="KW-1185">Reference proteome</keyword>
<dbReference type="AlphaFoldDB" id="A0A378QHK0"/>
<protein>
    <submittedName>
        <fullName evidence="2">Uncharacterized protein</fullName>
    </submittedName>
</protein>
<evidence type="ECO:0000313" key="3">
    <source>
        <dbReference type="Proteomes" id="UP000254107"/>
    </source>
</evidence>
<proteinExistence type="predicted"/>
<dbReference type="EMBL" id="UGQC01000001">
    <property type="protein sequence ID" value="STY99970.1"/>
    <property type="molecule type" value="Genomic_DNA"/>
</dbReference>
<organism evidence="2 3">
    <name type="scientific">Moraxella lacunata</name>
    <dbReference type="NCBI Taxonomy" id="477"/>
    <lineage>
        <taxon>Bacteria</taxon>
        <taxon>Pseudomonadati</taxon>
        <taxon>Pseudomonadota</taxon>
        <taxon>Gammaproteobacteria</taxon>
        <taxon>Moraxellales</taxon>
        <taxon>Moraxellaceae</taxon>
        <taxon>Moraxella</taxon>
    </lineage>
</organism>
<sequence length="58" mass="6535">MTFGNYRISTIFLMLTIAFFMMAITLENPAFIGSVVICLIFGVKKVKDVPKNNNQDDC</sequence>
<evidence type="ECO:0000256" key="1">
    <source>
        <dbReference type="SAM" id="Phobius"/>
    </source>
</evidence>
<accession>A0A378QHK0</accession>
<keyword evidence="1" id="KW-0472">Membrane</keyword>
<name>A0A378QHK0_MORLA</name>
<reference evidence="2 3" key="1">
    <citation type="submission" date="2018-06" db="EMBL/GenBank/DDBJ databases">
        <authorList>
            <consortium name="Pathogen Informatics"/>
            <person name="Doyle S."/>
        </authorList>
    </citation>
    <scope>NUCLEOTIDE SEQUENCE [LARGE SCALE GENOMIC DNA]</scope>
    <source>
        <strain evidence="2 3">NCTC7911</strain>
    </source>
</reference>
<keyword evidence="1" id="KW-0812">Transmembrane</keyword>
<gene>
    <name evidence="2" type="ORF">NCTC7911_01352</name>
</gene>
<evidence type="ECO:0000313" key="2">
    <source>
        <dbReference type="EMBL" id="STY99970.1"/>
    </source>
</evidence>
<feature type="transmembrane region" description="Helical" evidence="1">
    <location>
        <begin position="12"/>
        <end position="43"/>
    </location>
</feature>